<gene>
    <name evidence="2" type="ORF">FYJ58_12420</name>
</gene>
<proteinExistence type="predicted"/>
<dbReference type="AlphaFoldDB" id="A0A6L5Y126"/>
<accession>A0A6L5Y126</accession>
<feature type="domain" description="CD-NTase-associated protein 12/Pycsar effector protein TIR" evidence="1">
    <location>
        <begin position="19"/>
        <end position="110"/>
    </location>
</feature>
<evidence type="ECO:0000259" key="1">
    <source>
        <dbReference type="Pfam" id="PF10137"/>
    </source>
</evidence>
<dbReference type="GO" id="GO:0003676">
    <property type="term" value="F:nucleic acid binding"/>
    <property type="evidence" value="ECO:0007669"/>
    <property type="project" value="InterPro"/>
</dbReference>
<dbReference type="Pfam" id="PF10137">
    <property type="entry name" value="CAP12-PCTIR_TIR"/>
    <property type="match status" value="1"/>
</dbReference>
<comment type="caution">
    <text evidence="2">The sequence shown here is derived from an EMBL/GenBank/DDBJ whole genome shotgun (WGS) entry which is preliminary data.</text>
</comment>
<dbReference type="InterPro" id="IPR019302">
    <property type="entry name" value="CAP12/PCTIR_TIR_dom"/>
</dbReference>
<protein>
    <recommendedName>
        <fullName evidence="1">CD-NTase-associated protein 12/Pycsar effector protein TIR domain-containing protein</fullName>
    </recommendedName>
</protein>
<dbReference type="Gene3D" id="3.40.50.450">
    <property type="match status" value="1"/>
</dbReference>
<keyword evidence="3" id="KW-1185">Reference proteome</keyword>
<dbReference type="GO" id="GO:0050135">
    <property type="term" value="F:NADP+ nucleosidase activity"/>
    <property type="evidence" value="ECO:0007669"/>
    <property type="project" value="InterPro"/>
</dbReference>
<dbReference type="SUPFAM" id="SSF52309">
    <property type="entry name" value="N-(deoxy)ribosyltransferase-like"/>
    <property type="match status" value="1"/>
</dbReference>
<dbReference type="InterPro" id="IPR011856">
    <property type="entry name" value="tRNA_endonuc-like_dom_sf"/>
</dbReference>
<sequence length="305" mass="34881">MDMEEFMKCFISREYDVSLDILNAIQEVLNEMKIEYFDMYSGQVGMNIATSVLNAIKESQIVIAIVTQKASNVLFEIGMAIGAGKAVFLLIDDNANIPTDLKGMTYIKINENLKENLLLPLNFLVESKRKIQKIDLANTYKSAIINISKDMYMEKFKDIKNNGSGVEFEKLVVELFEELKGQYAALKFTNVTREAGYDLAVWIDELEDKIVNPVKFELKYGNISRKQLDECIRKLASISKNQELIFVLYYSKKSNIIDYHSGVPNIVVVEFENFVDKVFEYGLAQAIWYFRNLGAHGRSCENDSL</sequence>
<dbReference type="Gene3D" id="3.40.1350.10">
    <property type="match status" value="1"/>
</dbReference>
<organism evidence="2 3">
    <name type="scientific">Velocimicrobium porci</name>
    <dbReference type="NCBI Taxonomy" id="2606634"/>
    <lineage>
        <taxon>Bacteria</taxon>
        <taxon>Bacillati</taxon>
        <taxon>Bacillota</taxon>
        <taxon>Clostridia</taxon>
        <taxon>Lachnospirales</taxon>
        <taxon>Lachnospiraceae</taxon>
        <taxon>Velocimicrobium</taxon>
    </lineage>
</organism>
<reference evidence="2 3" key="1">
    <citation type="submission" date="2019-08" db="EMBL/GenBank/DDBJ databases">
        <title>In-depth cultivation of the pig gut microbiome towards novel bacterial diversity and tailored functional studies.</title>
        <authorList>
            <person name="Wylensek D."/>
            <person name="Hitch T.C.A."/>
            <person name="Clavel T."/>
        </authorList>
    </citation>
    <scope>NUCLEOTIDE SEQUENCE [LARGE SCALE GENOMIC DNA]</scope>
    <source>
        <strain evidence="2 3">WCA-693-APC-MOT-I</strain>
    </source>
</reference>
<evidence type="ECO:0000313" key="2">
    <source>
        <dbReference type="EMBL" id="MSS64672.1"/>
    </source>
</evidence>
<evidence type="ECO:0000313" key="3">
    <source>
        <dbReference type="Proteomes" id="UP000482209"/>
    </source>
</evidence>
<dbReference type="EMBL" id="VUMT01000024">
    <property type="protein sequence ID" value="MSS64672.1"/>
    <property type="molecule type" value="Genomic_DNA"/>
</dbReference>
<dbReference type="Proteomes" id="UP000482209">
    <property type="component" value="Unassembled WGS sequence"/>
</dbReference>
<name>A0A6L5Y126_9FIRM</name>